<keyword evidence="1" id="KW-0472">Membrane</keyword>
<dbReference type="Proteomes" id="UP000179686">
    <property type="component" value="Unassembled WGS sequence"/>
</dbReference>
<feature type="transmembrane region" description="Helical" evidence="1">
    <location>
        <begin position="12"/>
        <end position="29"/>
    </location>
</feature>
<comment type="caution">
    <text evidence="2">The sequence shown here is derived from an EMBL/GenBank/DDBJ whole genome shotgun (WGS) entry which is preliminary data.</text>
</comment>
<evidence type="ECO:0000256" key="1">
    <source>
        <dbReference type="SAM" id="Phobius"/>
    </source>
</evidence>
<reference evidence="2 3" key="1">
    <citation type="journal article" date="2016" name="Nat. Commun.">
        <title>Thousands of microbial genomes shed light on interconnected biogeochemical processes in an aquifer system.</title>
        <authorList>
            <person name="Anantharaman K."/>
            <person name="Brown C.T."/>
            <person name="Hug L.A."/>
            <person name="Sharon I."/>
            <person name="Castelle C.J."/>
            <person name="Probst A.J."/>
            <person name="Thomas B.C."/>
            <person name="Singh A."/>
            <person name="Wilkins M.J."/>
            <person name="Karaoz U."/>
            <person name="Brodie E.L."/>
            <person name="Williams K.H."/>
            <person name="Hubbard S.S."/>
            <person name="Banfield J.F."/>
        </authorList>
    </citation>
    <scope>NUCLEOTIDE SEQUENCE [LARGE SCALE GENOMIC DNA]</scope>
</reference>
<organism evidence="2 3">
    <name type="scientific">Candidatus Nomurabacteria bacterium RIFCSPHIGHO2_02_FULL_38_15</name>
    <dbReference type="NCBI Taxonomy" id="1801752"/>
    <lineage>
        <taxon>Bacteria</taxon>
        <taxon>Candidatus Nomuraibacteriota</taxon>
    </lineage>
</organism>
<dbReference type="EMBL" id="MFUC01000008">
    <property type="protein sequence ID" value="OGI72296.1"/>
    <property type="molecule type" value="Genomic_DNA"/>
</dbReference>
<dbReference type="InterPro" id="IPR036278">
    <property type="entry name" value="Sialidase_sf"/>
</dbReference>
<dbReference type="STRING" id="1801752.A3J61_02195"/>
<sequence>MQDNKNKTLIKAGLILVIGALLFTNFYILKNNISSHPLNPQEAQVSSLYLEQGEIGDPVSTTSQTSTGFFSSLLRVLTGQEIQNPDGIVQESIWEEDPDYLEEEVNTTYEPNQQRSLVDNGEGQNQCIKNTIGEKLFVLTGEKIDPKYPHTKTALADIWSTLDGENWKQEAKTTVMGTKFLSALVKVKERGTDAVYIFGGAYDSKNQFDTSVYKTNDMINFNLVGKLPSTGKGDMRRNIVVYYQNKFWLLNGSGIEGIWTSYDGANWTQEMKEAPWKDNPNYVYLQSALALKDQILFVSSLPSVPWIAFNYTSSDGKNWTGYNSLTPGYFPSWRGMYSPLVFKDKILTFARHDSEDTGIPITYGYFYNIWHIALADSLNPSKPQERWTSTSYPPTIPFAIEKHHSEELAEVFVPFNNKLYSIGGALHGKSSGEKWIPGGNDKTNTSGKVWVSDDGLKWAEAPQKGVTYPGPADRSMAVATTLPWFYSSPSAPDLEITSYKGTSYISKSVQDNVTLGEWKLSANSKDGRTTFTGKIKIKALELDGTAIPPDSSTLEAMQNIRVYIDGDLSNSVLHFDPPYYYNPCAPSFDCGFTVQKKIYIFPGGKYDLLLSQGQSVMIKVVADLNGAPLVSTNYLYGLIYNTKQPIWKPCTVYMTDPADSTIKIPGKTIKINKHILPVIPKNIKKGIPN</sequence>
<accession>A0A1F6VRU9</accession>
<evidence type="ECO:0000313" key="2">
    <source>
        <dbReference type="EMBL" id="OGI72296.1"/>
    </source>
</evidence>
<gene>
    <name evidence="2" type="ORF">A3J61_02195</name>
</gene>
<evidence type="ECO:0000313" key="3">
    <source>
        <dbReference type="Proteomes" id="UP000179686"/>
    </source>
</evidence>
<name>A0A1F6VRU9_9BACT</name>
<dbReference type="SUPFAM" id="SSF50939">
    <property type="entry name" value="Sialidases"/>
    <property type="match status" value="1"/>
</dbReference>
<proteinExistence type="predicted"/>
<keyword evidence="1" id="KW-0812">Transmembrane</keyword>
<evidence type="ECO:0008006" key="4">
    <source>
        <dbReference type="Google" id="ProtNLM"/>
    </source>
</evidence>
<keyword evidence="1" id="KW-1133">Transmembrane helix</keyword>
<protein>
    <recommendedName>
        <fullName evidence="4">Sialidase domain-containing protein</fullName>
    </recommendedName>
</protein>
<dbReference type="AlphaFoldDB" id="A0A1F6VRU9"/>